<keyword evidence="10" id="KW-0997">Cell inner membrane</keyword>
<dbReference type="NCBIfam" id="TIGR00967">
    <property type="entry name" value="3a0501s007"/>
    <property type="match status" value="1"/>
</dbReference>
<comment type="similarity">
    <text evidence="2 10 11">Belongs to the SecY/SEC61-alpha family.</text>
</comment>
<evidence type="ECO:0000256" key="2">
    <source>
        <dbReference type="ARBA" id="ARBA00005751"/>
    </source>
</evidence>
<comment type="function">
    <text evidence="10">The central subunit of the protein translocation channel SecYEG. Consists of two halves formed by TMs 1-5 and 6-10. These two domains form a lateral gate at the front which open onto the bilayer between TMs 2 and 7, and are clamped together by SecE at the back. The channel is closed by both a pore ring composed of hydrophobic SecY resides and a short helix (helix 2A) on the extracellular side of the membrane which forms a plug. The plug probably moves laterally to allow the channel to open. The ring and the pore may move independently.</text>
</comment>
<feature type="transmembrane region" description="Helical" evidence="10">
    <location>
        <begin position="308"/>
        <end position="326"/>
    </location>
</feature>
<dbReference type="PANTHER" id="PTHR10906">
    <property type="entry name" value="SECY/SEC61-ALPHA FAMILY MEMBER"/>
    <property type="match status" value="1"/>
</dbReference>
<proteinExistence type="inferred from homology"/>
<dbReference type="AlphaFoldDB" id="H9UGN2"/>
<dbReference type="InterPro" id="IPR026593">
    <property type="entry name" value="SecY"/>
</dbReference>
<evidence type="ECO:0000313" key="12">
    <source>
        <dbReference type="EMBL" id="AFG36675.1"/>
    </source>
</evidence>
<evidence type="ECO:0000256" key="10">
    <source>
        <dbReference type="HAMAP-Rule" id="MF_01465"/>
    </source>
</evidence>
<keyword evidence="4 10" id="KW-0812">Transmembrane</keyword>
<keyword evidence="8 10" id="KW-0472">Membrane</keyword>
<evidence type="ECO:0000256" key="8">
    <source>
        <dbReference type="ARBA" id="ARBA00023136"/>
    </source>
</evidence>
<name>H9UGN2_SPIAZ</name>
<dbReference type="EMBL" id="CP003282">
    <property type="protein sequence ID" value="AFG36675.1"/>
    <property type="molecule type" value="Genomic_DNA"/>
</dbReference>
<feature type="transmembrane region" description="Helical" evidence="10">
    <location>
        <begin position="182"/>
        <end position="203"/>
    </location>
</feature>
<dbReference type="InterPro" id="IPR030659">
    <property type="entry name" value="SecY_CS"/>
</dbReference>
<dbReference type="GO" id="GO:0005886">
    <property type="term" value="C:plasma membrane"/>
    <property type="evidence" value="ECO:0007669"/>
    <property type="project" value="UniProtKB-SubCell"/>
</dbReference>
<dbReference type="OrthoDB" id="9809248at2"/>
<evidence type="ECO:0000256" key="3">
    <source>
        <dbReference type="ARBA" id="ARBA00022448"/>
    </source>
</evidence>
<evidence type="ECO:0000256" key="11">
    <source>
        <dbReference type="RuleBase" id="RU004349"/>
    </source>
</evidence>
<dbReference type="SUPFAM" id="SSF103491">
    <property type="entry name" value="Preprotein translocase SecY subunit"/>
    <property type="match status" value="1"/>
</dbReference>
<evidence type="ECO:0000256" key="9">
    <source>
        <dbReference type="ARBA" id="ARBA00039733"/>
    </source>
</evidence>
<comment type="subunit">
    <text evidence="10">Component of the Sec protein translocase complex. Heterotrimer consisting of SecY, SecE and SecG subunits. The heterotrimers can form oligomers, although 1 heterotrimer is thought to be able to translocate proteins. Interacts with the ribosome. Interacts with SecDF, and other proteins may be involved. Interacts with SecA.</text>
</comment>
<reference evidence="13" key="1">
    <citation type="journal article" date="2013" name="Stand. Genomic Sci.">
        <title>Complete genome sequence of the halophilic bacterium Spirochaeta africana type strain (Z-7692(T)) from the alkaline Lake Magadi in the East African Rift.</title>
        <authorList>
            <person name="Liolos K."/>
            <person name="Abt B."/>
            <person name="Scheuner C."/>
            <person name="Teshima H."/>
            <person name="Held B."/>
            <person name="Lapidus A."/>
            <person name="Nolan M."/>
            <person name="Lucas S."/>
            <person name="Deshpande S."/>
            <person name="Cheng J.F."/>
            <person name="Tapia R."/>
            <person name="Goodwin L.A."/>
            <person name="Pitluck S."/>
            <person name="Pagani I."/>
            <person name="Ivanova N."/>
            <person name="Mavromatis K."/>
            <person name="Mikhailova N."/>
            <person name="Huntemann M."/>
            <person name="Pati A."/>
            <person name="Chen A."/>
            <person name="Palaniappan K."/>
            <person name="Land M."/>
            <person name="Rohde M."/>
            <person name="Tindall B.J."/>
            <person name="Detter J.C."/>
            <person name="Goker M."/>
            <person name="Bristow J."/>
            <person name="Eisen J.A."/>
            <person name="Markowitz V."/>
            <person name="Hugenholtz P."/>
            <person name="Woyke T."/>
            <person name="Klenk H.P."/>
            <person name="Kyrpides N.C."/>
        </authorList>
    </citation>
    <scope>NUCLEOTIDE SEQUENCE</scope>
    <source>
        <strain evidence="13">ATCC 700263 / DSM 8902 / Z-7692</strain>
    </source>
</reference>
<dbReference type="HOGENOM" id="CLU_030313_0_2_12"/>
<feature type="transmembrane region" description="Helical" evidence="10">
    <location>
        <begin position="394"/>
        <end position="413"/>
    </location>
</feature>
<feature type="transmembrane region" description="Helical" evidence="10">
    <location>
        <begin position="120"/>
        <end position="138"/>
    </location>
</feature>
<dbReference type="FunFam" id="1.10.3370.10:FF:000001">
    <property type="entry name" value="Preprotein translocase subunit SecY"/>
    <property type="match status" value="1"/>
</dbReference>
<dbReference type="GO" id="GO:0043952">
    <property type="term" value="P:protein transport by the Sec complex"/>
    <property type="evidence" value="ECO:0007669"/>
    <property type="project" value="UniProtKB-UniRule"/>
</dbReference>
<evidence type="ECO:0000256" key="1">
    <source>
        <dbReference type="ARBA" id="ARBA00004141"/>
    </source>
</evidence>
<feature type="transmembrane region" description="Helical" evidence="10">
    <location>
        <begin position="215"/>
        <end position="232"/>
    </location>
</feature>
<organism evidence="12 13">
    <name type="scientific">Spirochaeta africana (strain ATCC 700263 / DSM 8902 / Z-7692)</name>
    <dbReference type="NCBI Taxonomy" id="889378"/>
    <lineage>
        <taxon>Bacteria</taxon>
        <taxon>Pseudomonadati</taxon>
        <taxon>Spirochaetota</taxon>
        <taxon>Spirochaetia</taxon>
        <taxon>Spirochaetales</taxon>
        <taxon>Spirochaetaceae</taxon>
        <taxon>Spirochaeta</taxon>
    </lineage>
</organism>
<dbReference type="eggNOG" id="COG0201">
    <property type="taxonomic scope" value="Bacteria"/>
</dbReference>
<evidence type="ECO:0000256" key="4">
    <source>
        <dbReference type="ARBA" id="ARBA00022692"/>
    </source>
</evidence>
<keyword evidence="6 10" id="KW-1133">Transmembrane helix</keyword>
<dbReference type="InterPro" id="IPR002208">
    <property type="entry name" value="SecY/SEC61-alpha"/>
</dbReference>
<keyword evidence="5 10" id="KW-0653">Protein transport</keyword>
<accession>H9UGN2</accession>
<dbReference type="GO" id="GO:0065002">
    <property type="term" value="P:intracellular protein transmembrane transport"/>
    <property type="evidence" value="ECO:0007669"/>
    <property type="project" value="UniProtKB-UniRule"/>
</dbReference>
<evidence type="ECO:0000256" key="7">
    <source>
        <dbReference type="ARBA" id="ARBA00023010"/>
    </source>
</evidence>
<evidence type="ECO:0000256" key="6">
    <source>
        <dbReference type="ARBA" id="ARBA00022989"/>
    </source>
</evidence>
<dbReference type="PATRIC" id="fig|889378.3.peg.582"/>
<dbReference type="RefSeq" id="WP_014454672.1">
    <property type="nucleotide sequence ID" value="NC_017098.1"/>
</dbReference>
<dbReference type="PRINTS" id="PR00303">
    <property type="entry name" value="SECYTRNLCASE"/>
</dbReference>
<protein>
    <recommendedName>
        <fullName evidence="9 10">Protein translocase subunit SecY</fullName>
    </recommendedName>
</protein>
<dbReference type="Gene3D" id="1.10.3370.10">
    <property type="entry name" value="SecY subunit domain"/>
    <property type="match status" value="1"/>
</dbReference>
<keyword evidence="13" id="KW-1185">Reference proteome</keyword>
<feature type="transmembrane region" description="Helical" evidence="10">
    <location>
        <begin position="366"/>
        <end position="388"/>
    </location>
</feature>
<evidence type="ECO:0000256" key="5">
    <source>
        <dbReference type="ARBA" id="ARBA00022927"/>
    </source>
</evidence>
<keyword evidence="3 10" id="KW-0813">Transport</keyword>
<dbReference type="Proteomes" id="UP000007383">
    <property type="component" value="Chromosome"/>
</dbReference>
<dbReference type="InterPro" id="IPR023201">
    <property type="entry name" value="SecY_dom_sf"/>
</dbReference>
<feature type="transmembrane region" description="Helical" evidence="10">
    <location>
        <begin position="75"/>
        <end position="99"/>
    </location>
</feature>
<dbReference type="STRING" id="889378.Spiaf_0574"/>
<feature type="transmembrane region" description="Helical" evidence="10">
    <location>
        <begin position="269"/>
        <end position="288"/>
    </location>
</feature>
<evidence type="ECO:0000313" key="13">
    <source>
        <dbReference type="Proteomes" id="UP000007383"/>
    </source>
</evidence>
<dbReference type="KEGG" id="sfc:Spiaf_0574"/>
<comment type="subcellular location">
    <subcellularLocation>
        <location evidence="10">Cell inner membrane</location>
        <topology evidence="10">Multi-pass membrane protein</topology>
    </subcellularLocation>
    <subcellularLocation>
        <location evidence="1">Membrane</location>
        <topology evidence="1">Multi-pass membrane protein</topology>
    </subcellularLocation>
</comment>
<keyword evidence="7 10" id="KW-0811">Translocation</keyword>
<sequence length="440" mass="49435">MARNPLVDIFRIKDLRERLLFTFGMLVIFRLGTAIPIPGINVSALRAYFMAQRAGGGMSIEGYLDFFSGGAFSNFSIFMLGIMPYISMQIIMQLMVIVFPSLKRISEEEGGRKRIQKYTRYGTVLVCIIQSFVVTVYADSIPNAITMNRTVYGLTAMLTVTVGTLFLMWIGEQITQRGIGNGISLLIFGGIVARMPAAVWQLIQAIRMDNLNPVFVLVVFAMFIVVVGLVIYEQRGQRKIPVHYAKRVVGRKMYGAQNTYIPFKINPSGVIPVIFASAILTFPLQIAQSLGPNWRWIANFANWLNPTGTPYMVVYTLMIIFFAYFYTQVTLNPVEIAKNVRENGGSVPGIRSEKMEEYFTKILNRIILPGALFLAFIAIIPTIVQRLFNFPLEVAYLMGGTSLLILVGVDLDLMSQIEGHLTMHHHEGLTKKGRIRSRNL</sequence>
<dbReference type="PIRSF" id="PIRSF004557">
    <property type="entry name" value="SecY"/>
    <property type="match status" value="1"/>
</dbReference>
<feature type="transmembrane region" description="Helical" evidence="10">
    <location>
        <begin position="20"/>
        <end position="40"/>
    </location>
</feature>
<dbReference type="GO" id="GO:0006605">
    <property type="term" value="P:protein targeting"/>
    <property type="evidence" value="ECO:0007669"/>
    <property type="project" value="UniProtKB-UniRule"/>
</dbReference>
<gene>
    <name evidence="10" type="primary">secY</name>
    <name evidence="12" type="ordered locus">Spiaf_0574</name>
</gene>
<feature type="transmembrane region" description="Helical" evidence="10">
    <location>
        <begin position="150"/>
        <end position="170"/>
    </location>
</feature>
<dbReference type="Pfam" id="PF00344">
    <property type="entry name" value="SecY"/>
    <property type="match status" value="1"/>
</dbReference>
<keyword evidence="10" id="KW-1003">Cell membrane</keyword>
<dbReference type="HAMAP" id="MF_01465">
    <property type="entry name" value="SecY"/>
    <property type="match status" value="1"/>
</dbReference>
<dbReference type="PROSITE" id="PS00756">
    <property type="entry name" value="SECY_2"/>
    <property type="match status" value="1"/>
</dbReference>